<evidence type="ECO:0000313" key="3">
    <source>
        <dbReference type="Proteomes" id="UP000825729"/>
    </source>
</evidence>
<dbReference type="Proteomes" id="UP000825729">
    <property type="component" value="Unassembled WGS sequence"/>
</dbReference>
<name>A0AAV7F353_ARIFI</name>
<organism evidence="2 3">
    <name type="scientific">Aristolochia fimbriata</name>
    <name type="common">White veined hardy Dutchman's pipe vine</name>
    <dbReference type="NCBI Taxonomy" id="158543"/>
    <lineage>
        <taxon>Eukaryota</taxon>
        <taxon>Viridiplantae</taxon>
        <taxon>Streptophyta</taxon>
        <taxon>Embryophyta</taxon>
        <taxon>Tracheophyta</taxon>
        <taxon>Spermatophyta</taxon>
        <taxon>Magnoliopsida</taxon>
        <taxon>Magnoliidae</taxon>
        <taxon>Piperales</taxon>
        <taxon>Aristolochiaceae</taxon>
        <taxon>Aristolochia</taxon>
    </lineage>
</organism>
<feature type="transmembrane region" description="Helical" evidence="1">
    <location>
        <begin position="62"/>
        <end position="85"/>
    </location>
</feature>
<sequence length="207" mass="25103">MRQLLRQLAMVKLSRRWRPSRRVEDEDEKYFIPTRDEFQPIDTREQEEIVQSYEKQHRHQEFLWRAVFSLLVLSFVMFLIYSIVSQILSPWELRYHAYFMDEVESWMIISAECSAVLACFLALKGFALHNSTWDKKWVWYSCYIGLVLGSFWLYHMLRMPRFRWDTIWLPLGPLSVAGLCFYVDHLLMESLEEVRKLRGYMYAYKGN</sequence>
<evidence type="ECO:0000256" key="1">
    <source>
        <dbReference type="SAM" id="Phobius"/>
    </source>
</evidence>
<evidence type="ECO:0000313" key="2">
    <source>
        <dbReference type="EMBL" id="KAG9455585.1"/>
    </source>
</evidence>
<keyword evidence="1" id="KW-0812">Transmembrane</keyword>
<keyword evidence="1" id="KW-1133">Transmembrane helix</keyword>
<feature type="transmembrane region" description="Helical" evidence="1">
    <location>
        <begin position="105"/>
        <end position="125"/>
    </location>
</feature>
<protein>
    <submittedName>
        <fullName evidence="2">Uncharacterized protein</fullName>
    </submittedName>
</protein>
<accession>A0AAV7F353</accession>
<comment type="caution">
    <text evidence="2">The sequence shown here is derived from an EMBL/GenBank/DDBJ whole genome shotgun (WGS) entry which is preliminary data.</text>
</comment>
<keyword evidence="3" id="KW-1185">Reference proteome</keyword>
<dbReference type="PANTHER" id="PTHR36784:SF1">
    <property type="entry name" value="HISTONE-LYSINE N-METHYLTRANSFERASE"/>
    <property type="match status" value="1"/>
</dbReference>
<feature type="transmembrane region" description="Helical" evidence="1">
    <location>
        <begin position="167"/>
        <end position="188"/>
    </location>
</feature>
<dbReference type="EMBL" id="JAINDJ010000002">
    <property type="protein sequence ID" value="KAG9455585.1"/>
    <property type="molecule type" value="Genomic_DNA"/>
</dbReference>
<reference evidence="2 3" key="1">
    <citation type="submission" date="2021-07" db="EMBL/GenBank/DDBJ databases">
        <title>The Aristolochia fimbriata genome: insights into angiosperm evolution, floral development and chemical biosynthesis.</title>
        <authorList>
            <person name="Jiao Y."/>
        </authorList>
    </citation>
    <scope>NUCLEOTIDE SEQUENCE [LARGE SCALE GENOMIC DNA]</scope>
    <source>
        <strain evidence="2">IBCAS-2021</strain>
        <tissue evidence="2">Leaf</tissue>
    </source>
</reference>
<dbReference type="AlphaFoldDB" id="A0AAV7F353"/>
<dbReference type="PANTHER" id="PTHR36784">
    <property type="entry name" value="HISTONE-LYSINE N-METHYLTRANSFERASE"/>
    <property type="match status" value="1"/>
</dbReference>
<proteinExistence type="predicted"/>
<feature type="transmembrane region" description="Helical" evidence="1">
    <location>
        <begin position="137"/>
        <end position="155"/>
    </location>
</feature>
<keyword evidence="1" id="KW-0472">Membrane</keyword>
<gene>
    <name evidence="2" type="ORF">H6P81_000093</name>
</gene>